<comment type="caution">
    <text evidence="2">The sequence shown here is derived from an EMBL/GenBank/DDBJ whole genome shotgun (WGS) entry which is preliminary data.</text>
</comment>
<evidence type="ECO:0000313" key="2">
    <source>
        <dbReference type="EMBL" id="MFC3452988.1"/>
    </source>
</evidence>
<name>A0ABV7P461_9PSEU</name>
<organism evidence="2 3">
    <name type="scientific">Amycolatopsis speibonae</name>
    <dbReference type="NCBI Taxonomy" id="1450224"/>
    <lineage>
        <taxon>Bacteria</taxon>
        <taxon>Bacillati</taxon>
        <taxon>Actinomycetota</taxon>
        <taxon>Actinomycetes</taxon>
        <taxon>Pseudonocardiales</taxon>
        <taxon>Pseudonocardiaceae</taxon>
        <taxon>Amycolatopsis</taxon>
    </lineage>
</organism>
<dbReference type="Pfam" id="PF25583">
    <property type="entry name" value="WCX"/>
    <property type="match status" value="1"/>
</dbReference>
<dbReference type="InterPro" id="IPR057727">
    <property type="entry name" value="WCX_dom"/>
</dbReference>
<dbReference type="EMBL" id="JBHRWK010000044">
    <property type="protein sequence ID" value="MFC3452988.1"/>
    <property type="molecule type" value="Genomic_DNA"/>
</dbReference>
<keyword evidence="3" id="KW-1185">Reference proteome</keyword>
<dbReference type="Proteomes" id="UP001595645">
    <property type="component" value="Unassembled WGS sequence"/>
</dbReference>
<sequence>MRLARRTLTEDDAEGRRRARIPMESVPHATAGLLRLGIDAQALEPAALVAHLTETVRAMAGLYPGG</sequence>
<protein>
    <submittedName>
        <fullName evidence="2">WYL domain-containing protein</fullName>
    </submittedName>
</protein>
<reference evidence="3" key="1">
    <citation type="journal article" date="2019" name="Int. J. Syst. Evol. Microbiol.">
        <title>The Global Catalogue of Microorganisms (GCM) 10K type strain sequencing project: providing services to taxonomists for standard genome sequencing and annotation.</title>
        <authorList>
            <consortium name="The Broad Institute Genomics Platform"/>
            <consortium name="The Broad Institute Genome Sequencing Center for Infectious Disease"/>
            <person name="Wu L."/>
            <person name="Ma J."/>
        </authorList>
    </citation>
    <scope>NUCLEOTIDE SEQUENCE [LARGE SCALE GENOMIC DNA]</scope>
    <source>
        <strain evidence="3">CGMCC 4.7676</strain>
    </source>
</reference>
<dbReference type="RefSeq" id="WP_378241756.1">
    <property type="nucleotide sequence ID" value="NZ_JBHRWK010000044.1"/>
</dbReference>
<evidence type="ECO:0000313" key="3">
    <source>
        <dbReference type="Proteomes" id="UP001595645"/>
    </source>
</evidence>
<evidence type="ECO:0000259" key="1">
    <source>
        <dbReference type="Pfam" id="PF25583"/>
    </source>
</evidence>
<gene>
    <name evidence="2" type="ORF">ACFOSH_26430</name>
</gene>
<accession>A0ABV7P461</accession>
<feature type="domain" description="WCX" evidence="1">
    <location>
        <begin position="6"/>
        <end position="60"/>
    </location>
</feature>
<proteinExistence type="predicted"/>